<reference evidence="1" key="1">
    <citation type="journal article" date="2019" name="Environ. Microbiol.">
        <title>Fungal ecological strategies reflected in gene transcription - a case study of two litter decomposers.</title>
        <authorList>
            <person name="Barbi F."/>
            <person name="Kohler A."/>
            <person name="Barry K."/>
            <person name="Baskaran P."/>
            <person name="Daum C."/>
            <person name="Fauchery L."/>
            <person name="Ihrmark K."/>
            <person name="Kuo A."/>
            <person name="LaButti K."/>
            <person name="Lipzen A."/>
            <person name="Morin E."/>
            <person name="Grigoriev I.V."/>
            <person name="Henrissat B."/>
            <person name="Lindahl B."/>
            <person name="Martin F."/>
        </authorList>
    </citation>
    <scope>NUCLEOTIDE SEQUENCE</scope>
    <source>
        <strain evidence="1">JB14</strain>
    </source>
</reference>
<evidence type="ECO:0000313" key="1">
    <source>
        <dbReference type="EMBL" id="KAE9402029.1"/>
    </source>
</evidence>
<protein>
    <submittedName>
        <fullName evidence="1">Uncharacterized protein</fullName>
    </submittedName>
</protein>
<dbReference type="AlphaFoldDB" id="A0A6A4HUB1"/>
<dbReference type="EMBL" id="ML769439">
    <property type="protein sequence ID" value="KAE9402029.1"/>
    <property type="molecule type" value="Genomic_DNA"/>
</dbReference>
<name>A0A6A4HUB1_9AGAR</name>
<proteinExistence type="predicted"/>
<keyword evidence="2" id="KW-1185">Reference proteome</keyword>
<accession>A0A6A4HUB1</accession>
<evidence type="ECO:0000313" key="2">
    <source>
        <dbReference type="Proteomes" id="UP000799118"/>
    </source>
</evidence>
<sequence>MVRAMKKQRNMLAADKNPTDVCFVPLFMDTSKGSRAVTPSEYHPPPLMQTFGSKALFVVITPRAAEQQEAMPSLLSHRRHLIILPPTLPAPIPIRCLTLCLTDVVLSSAPWHPRASALSFAFVALIQTCPLSSGSIPSRHIPATAPATLPPPPIFTSRRASAF</sequence>
<organism evidence="1 2">
    <name type="scientific">Gymnopus androsaceus JB14</name>
    <dbReference type="NCBI Taxonomy" id="1447944"/>
    <lineage>
        <taxon>Eukaryota</taxon>
        <taxon>Fungi</taxon>
        <taxon>Dikarya</taxon>
        <taxon>Basidiomycota</taxon>
        <taxon>Agaricomycotina</taxon>
        <taxon>Agaricomycetes</taxon>
        <taxon>Agaricomycetidae</taxon>
        <taxon>Agaricales</taxon>
        <taxon>Marasmiineae</taxon>
        <taxon>Omphalotaceae</taxon>
        <taxon>Gymnopus</taxon>
    </lineage>
</organism>
<gene>
    <name evidence="1" type="ORF">BT96DRAFT_1017852</name>
</gene>
<dbReference type="Proteomes" id="UP000799118">
    <property type="component" value="Unassembled WGS sequence"/>
</dbReference>